<dbReference type="OMA" id="HTHYARS"/>
<organism evidence="2">
    <name type="scientific">Eucalyptus grandis</name>
    <name type="common">Flooded gum</name>
    <dbReference type="NCBI Taxonomy" id="71139"/>
    <lineage>
        <taxon>Eukaryota</taxon>
        <taxon>Viridiplantae</taxon>
        <taxon>Streptophyta</taxon>
        <taxon>Embryophyta</taxon>
        <taxon>Tracheophyta</taxon>
        <taxon>Spermatophyta</taxon>
        <taxon>Magnoliopsida</taxon>
        <taxon>eudicotyledons</taxon>
        <taxon>Gunneridae</taxon>
        <taxon>Pentapetalae</taxon>
        <taxon>rosids</taxon>
        <taxon>malvids</taxon>
        <taxon>Myrtales</taxon>
        <taxon>Myrtaceae</taxon>
        <taxon>Myrtoideae</taxon>
        <taxon>Eucalypteae</taxon>
        <taxon>Eucalyptus</taxon>
    </lineage>
</organism>
<dbReference type="PANTHER" id="PTHR44240">
    <property type="entry name" value="DNAJ DOMAIN (PROKARYOTIC HEAT SHOCK PROTEIN)-RELATED"/>
    <property type="match status" value="1"/>
</dbReference>
<reference evidence="2" key="1">
    <citation type="submission" date="2013-07" db="EMBL/GenBank/DDBJ databases">
        <title>The genome of Eucalyptus grandis.</title>
        <authorList>
            <person name="Schmutz J."/>
            <person name="Hayes R."/>
            <person name="Myburg A."/>
            <person name="Tuskan G."/>
            <person name="Grattapaglia D."/>
            <person name="Rokhsar D.S."/>
        </authorList>
    </citation>
    <scope>NUCLEOTIDE SEQUENCE</scope>
    <source>
        <tissue evidence="2">Leaf extractions</tissue>
    </source>
</reference>
<dbReference type="Pfam" id="PF00226">
    <property type="entry name" value="DnaJ"/>
    <property type="match status" value="1"/>
</dbReference>
<dbReference type="PRINTS" id="PR00625">
    <property type="entry name" value="JDOMAIN"/>
</dbReference>
<accession>A0A059AQ17</accession>
<proteinExistence type="predicted"/>
<dbReference type="InterPro" id="IPR052276">
    <property type="entry name" value="Diphthamide-biosynth_chaperone"/>
</dbReference>
<dbReference type="PANTHER" id="PTHR44240:SF10">
    <property type="entry name" value="J DOMAIN-CONTAINING PROTEIN"/>
    <property type="match status" value="1"/>
</dbReference>
<dbReference type="AlphaFoldDB" id="A0A059AQ17"/>
<protein>
    <recommendedName>
        <fullName evidence="1">J domain-containing protein</fullName>
    </recommendedName>
</protein>
<dbReference type="GO" id="GO:0009507">
    <property type="term" value="C:chloroplast"/>
    <property type="evidence" value="ECO:0000318"/>
    <property type="project" value="GO_Central"/>
</dbReference>
<dbReference type="STRING" id="71139.A0A059AQ17"/>
<dbReference type="InterPro" id="IPR001623">
    <property type="entry name" value="DnaJ_domain"/>
</dbReference>
<dbReference type="PROSITE" id="PS00636">
    <property type="entry name" value="DNAJ_1"/>
    <property type="match status" value="1"/>
</dbReference>
<dbReference type="eggNOG" id="KOG0712">
    <property type="taxonomic scope" value="Eukaryota"/>
</dbReference>
<dbReference type="SUPFAM" id="SSF46565">
    <property type="entry name" value="Chaperone J-domain"/>
    <property type="match status" value="1"/>
</dbReference>
<dbReference type="SMART" id="SM00271">
    <property type="entry name" value="DnaJ"/>
    <property type="match status" value="1"/>
</dbReference>
<feature type="domain" description="J" evidence="1">
    <location>
        <begin position="124"/>
        <end position="191"/>
    </location>
</feature>
<evidence type="ECO:0000313" key="2">
    <source>
        <dbReference type="EMBL" id="KCW55495.1"/>
    </source>
</evidence>
<dbReference type="Gramene" id="KCW55495">
    <property type="protein sequence ID" value="KCW55495"/>
    <property type="gene ID" value="EUGRSUZ_I01393"/>
</dbReference>
<dbReference type="EMBL" id="KK198761">
    <property type="protein sequence ID" value="KCW55495.1"/>
    <property type="molecule type" value="Genomic_DNA"/>
</dbReference>
<dbReference type="InterPro" id="IPR018253">
    <property type="entry name" value="DnaJ_domain_CS"/>
</dbReference>
<gene>
    <name evidence="2" type="ORF">EUGRSUZ_I01393</name>
</gene>
<dbReference type="Gene3D" id="1.10.287.110">
    <property type="entry name" value="DnaJ domain"/>
    <property type="match status" value="1"/>
</dbReference>
<dbReference type="InParanoid" id="A0A059AQ17"/>
<dbReference type="CDD" id="cd06257">
    <property type="entry name" value="DnaJ"/>
    <property type="match status" value="1"/>
</dbReference>
<evidence type="ECO:0000259" key="1">
    <source>
        <dbReference type="PROSITE" id="PS50076"/>
    </source>
</evidence>
<dbReference type="InterPro" id="IPR036869">
    <property type="entry name" value="J_dom_sf"/>
</dbReference>
<dbReference type="PROSITE" id="PS50076">
    <property type="entry name" value="DNAJ_2"/>
    <property type="match status" value="1"/>
</dbReference>
<sequence length="231" mass="25996">MKLGDLSKKSRSIQINSWLSQLGTESYMDKPPKKGLREMSTLFEFNHATPKKSSLIFPFKRQMFSSSQSFTHSPIQPKVTHTHYARSSSSSARLPRPKTVAAYTSTEFRRPPSAKTEMAASASSLYEVLGIPTSASFNDVKVAYRRLARVCHPDVVGMTHKETSATEFKKIHEAYSTLSDPDRRANYDQHLFRRNRPYGSSLSSATMAAAAASMSQFSGYTCKKWETDQCW</sequence>
<name>A0A059AQ17_EUCGR</name>